<dbReference type="KEGG" id="mtun:MTUNDRAET4_0190.1"/>
<proteinExistence type="predicted"/>
<dbReference type="Pfam" id="PF02737">
    <property type="entry name" value="3HCDH_N"/>
    <property type="match status" value="1"/>
</dbReference>
<evidence type="ECO:0000313" key="3">
    <source>
        <dbReference type="Proteomes" id="UP000294360"/>
    </source>
</evidence>
<dbReference type="InterPro" id="IPR036291">
    <property type="entry name" value="NAD(P)-bd_dom_sf"/>
</dbReference>
<dbReference type="OrthoDB" id="5389341at2"/>
<accession>A0A4U8Z7V0</accession>
<feature type="domain" description="3-hydroxyacyl-CoA dehydrogenase NAD binding" evidence="1">
    <location>
        <begin position="6"/>
        <end position="115"/>
    </location>
</feature>
<dbReference type="AlphaFoldDB" id="A0A4U8Z7V0"/>
<dbReference type="Gene3D" id="3.40.50.720">
    <property type="entry name" value="NAD(P)-binding Rossmann-like Domain"/>
    <property type="match status" value="1"/>
</dbReference>
<dbReference type="InterPro" id="IPR006176">
    <property type="entry name" value="3-OHacyl-CoA_DH_NAD-bd"/>
</dbReference>
<keyword evidence="2" id="KW-0614">Plasmid</keyword>
<dbReference type="PANTHER" id="PTHR48075">
    <property type="entry name" value="3-HYDROXYACYL-COA DEHYDROGENASE FAMILY PROTEIN"/>
    <property type="match status" value="1"/>
</dbReference>
<sequence length="167" mass="18076">MTEIKKVAVIGAGVMGASIAAHVANAGVPVVLLDIVAKDNPNRSAIAEGALEKLLKADPAPFMSKAAAKFVTTGNVEDNLDLLGDCDWIIEAVIERLDVKQALYARIEAGASPAAWFVQYLFDDPPATLLWKPVWPAGCRELHHHPFLQSGRAYAAFWKWSAREVEA</sequence>
<dbReference type="GO" id="GO:0016491">
    <property type="term" value="F:oxidoreductase activity"/>
    <property type="evidence" value="ECO:0007669"/>
    <property type="project" value="TreeGrafter"/>
</dbReference>
<protein>
    <recommendedName>
        <fullName evidence="1">3-hydroxyacyl-CoA dehydrogenase NAD binding domain-containing protein</fullName>
    </recommendedName>
</protein>
<name>A0A4U8Z7V0_METTU</name>
<reference evidence="2 3" key="1">
    <citation type="submission" date="2019-03" db="EMBL/GenBank/DDBJ databases">
        <authorList>
            <person name="Kox A.R. M."/>
        </authorList>
    </citation>
    <scope>NUCLEOTIDE SEQUENCE [LARGE SCALE GENOMIC DNA]</scope>
    <source>
        <strain evidence="2">MTUNDRAET4 annotated genome</strain>
        <plasmid evidence="3">2</plasmid>
    </source>
</reference>
<evidence type="ECO:0000259" key="1">
    <source>
        <dbReference type="Pfam" id="PF02737"/>
    </source>
</evidence>
<dbReference type="GO" id="GO:0070403">
    <property type="term" value="F:NAD+ binding"/>
    <property type="evidence" value="ECO:0007669"/>
    <property type="project" value="InterPro"/>
</dbReference>
<dbReference type="GO" id="GO:0006631">
    <property type="term" value="P:fatty acid metabolic process"/>
    <property type="evidence" value="ECO:0007669"/>
    <property type="project" value="InterPro"/>
</dbReference>
<evidence type="ECO:0000313" key="2">
    <source>
        <dbReference type="EMBL" id="VFU16538.1"/>
    </source>
</evidence>
<geneLocation type="plasmid" evidence="2 3">
    <name>2</name>
</geneLocation>
<dbReference type="Proteomes" id="UP000294360">
    <property type="component" value="Plasmid 2"/>
</dbReference>
<dbReference type="PANTHER" id="PTHR48075:SF7">
    <property type="entry name" value="3-HYDROXYACYL-COA DEHYDROGENASE-RELATED"/>
    <property type="match status" value="1"/>
</dbReference>
<gene>
    <name evidence="2" type="ORF">MTUNDRAET4_0190</name>
</gene>
<dbReference type="RefSeq" id="WP_134492964.1">
    <property type="nucleotide sequence ID" value="NZ_LR536451.1"/>
</dbReference>
<organism evidence="2 3">
    <name type="scientific">Methylocella tundrae</name>
    <dbReference type="NCBI Taxonomy" id="227605"/>
    <lineage>
        <taxon>Bacteria</taxon>
        <taxon>Pseudomonadati</taxon>
        <taxon>Pseudomonadota</taxon>
        <taxon>Alphaproteobacteria</taxon>
        <taxon>Hyphomicrobiales</taxon>
        <taxon>Beijerinckiaceae</taxon>
        <taxon>Methylocella</taxon>
    </lineage>
</organism>
<dbReference type="EMBL" id="LR536451">
    <property type="protein sequence ID" value="VFU16538.1"/>
    <property type="molecule type" value="Genomic_DNA"/>
</dbReference>
<dbReference type="SUPFAM" id="SSF51735">
    <property type="entry name" value="NAD(P)-binding Rossmann-fold domains"/>
    <property type="match status" value="1"/>
</dbReference>